<evidence type="ECO:0000313" key="2">
    <source>
        <dbReference type="EnsemblProtists" id="EKX48902"/>
    </source>
</evidence>
<dbReference type="AlphaFoldDB" id="L1JKR1"/>
<dbReference type="Proteomes" id="UP000011087">
    <property type="component" value="Unassembled WGS sequence"/>
</dbReference>
<dbReference type="OrthoDB" id="10503187at2759"/>
<proteinExistence type="predicted"/>
<dbReference type="PaxDb" id="55529-EKX48902"/>
<dbReference type="KEGG" id="gtt:GUITHDRAFT_105526"/>
<reference evidence="2" key="3">
    <citation type="submission" date="2016-03" db="UniProtKB">
        <authorList>
            <consortium name="EnsemblProtists"/>
        </authorList>
    </citation>
    <scope>IDENTIFICATION</scope>
</reference>
<evidence type="ECO:0000313" key="1">
    <source>
        <dbReference type="EMBL" id="EKX48902.1"/>
    </source>
</evidence>
<dbReference type="GeneID" id="17305373"/>
<dbReference type="EMBL" id="JH992984">
    <property type="protein sequence ID" value="EKX48902.1"/>
    <property type="molecule type" value="Genomic_DNA"/>
</dbReference>
<keyword evidence="3" id="KW-1185">Reference proteome</keyword>
<reference evidence="3" key="2">
    <citation type="submission" date="2012-11" db="EMBL/GenBank/DDBJ databases">
        <authorList>
            <person name="Kuo A."/>
            <person name="Curtis B.A."/>
            <person name="Tanifuji G."/>
            <person name="Burki F."/>
            <person name="Gruber A."/>
            <person name="Irimia M."/>
            <person name="Maruyama S."/>
            <person name="Arias M.C."/>
            <person name="Ball S.G."/>
            <person name="Gile G.H."/>
            <person name="Hirakawa Y."/>
            <person name="Hopkins J.F."/>
            <person name="Rensing S.A."/>
            <person name="Schmutz J."/>
            <person name="Symeonidi A."/>
            <person name="Elias M."/>
            <person name="Eveleigh R.J."/>
            <person name="Herman E.K."/>
            <person name="Klute M.J."/>
            <person name="Nakayama T."/>
            <person name="Obornik M."/>
            <person name="Reyes-Prieto A."/>
            <person name="Armbrust E.V."/>
            <person name="Aves S.J."/>
            <person name="Beiko R.G."/>
            <person name="Coutinho P."/>
            <person name="Dacks J.B."/>
            <person name="Durnford D.G."/>
            <person name="Fast N.M."/>
            <person name="Green B.R."/>
            <person name="Grisdale C."/>
            <person name="Hempe F."/>
            <person name="Henrissat B."/>
            <person name="Hoppner M.P."/>
            <person name="Ishida K.-I."/>
            <person name="Kim E."/>
            <person name="Koreny L."/>
            <person name="Kroth P.G."/>
            <person name="Liu Y."/>
            <person name="Malik S.-B."/>
            <person name="Maier U.G."/>
            <person name="McRose D."/>
            <person name="Mock T."/>
            <person name="Neilson J.A."/>
            <person name="Onodera N.T."/>
            <person name="Poole A.M."/>
            <person name="Pritham E.J."/>
            <person name="Richards T.A."/>
            <person name="Rocap G."/>
            <person name="Roy S.W."/>
            <person name="Sarai C."/>
            <person name="Schaack S."/>
            <person name="Shirato S."/>
            <person name="Slamovits C.H."/>
            <person name="Spencer D.F."/>
            <person name="Suzuki S."/>
            <person name="Worden A.Z."/>
            <person name="Zauner S."/>
            <person name="Barry K."/>
            <person name="Bell C."/>
            <person name="Bharti A.K."/>
            <person name="Crow J.A."/>
            <person name="Grimwood J."/>
            <person name="Kramer R."/>
            <person name="Lindquist E."/>
            <person name="Lucas S."/>
            <person name="Salamov A."/>
            <person name="McFadden G.I."/>
            <person name="Lane C.E."/>
            <person name="Keeling P.J."/>
            <person name="Gray M.W."/>
            <person name="Grigoriev I.V."/>
            <person name="Archibald J.M."/>
        </authorList>
    </citation>
    <scope>NUCLEOTIDE SEQUENCE</scope>
    <source>
        <strain evidence="3">CCMP2712</strain>
    </source>
</reference>
<name>L1JKR1_GUITC</name>
<organism evidence="1">
    <name type="scientific">Guillardia theta (strain CCMP2712)</name>
    <name type="common">Cryptophyte</name>
    <dbReference type="NCBI Taxonomy" id="905079"/>
    <lineage>
        <taxon>Eukaryota</taxon>
        <taxon>Cryptophyceae</taxon>
        <taxon>Pyrenomonadales</taxon>
        <taxon>Geminigeraceae</taxon>
        <taxon>Guillardia</taxon>
    </lineage>
</organism>
<dbReference type="RefSeq" id="XP_005835882.1">
    <property type="nucleotide sequence ID" value="XM_005835825.1"/>
</dbReference>
<dbReference type="HOGENOM" id="CLU_1296513_0_0_1"/>
<protein>
    <submittedName>
        <fullName evidence="1 2">Uncharacterized protein</fullName>
    </submittedName>
</protein>
<accession>L1JKR1</accession>
<sequence length="213" mass="23562">MAVGCATAFLLLYAGWIKRDERVEGLQARYEWMQGLRRHPAYVRQQMMRLQPAVYVDRWTKMQAADLLGKNEILAARDSGVPTCYPDIVVDKSGKLARMAPQSILRAIQKPAFNVVPRSRSQMLACLCDSCDPKAGFPPVCNNCTCEETVDKNPDEVFMLGHAKACPEKGCQSIKNETTPNALLDFPERGLASTRMDGSAPALALDKAVRSDI</sequence>
<dbReference type="EnsemblProtists" id="EKX48902">
    <property type="protein sequence ID" value="EKX48902"/>
    <property type="gene ID" value="GUITHDRAFT_105526"/>
</dbReference>
<evidence type="ECO:0000313" key="3">
    <source>
        <dbReference type="Proteomes" id="UP000011087"/>
    </source>
</evidence>
<gene>
    <name evidence="1" type="ORF">GUITHDRAFT_105526</name>
</gene>
<reference evidence="1 3" key="1">
    <citation type="journal article" date="2012" name="Nature">
        <title>Algal genomes reveal evolutionary mosaicism and the fate of nucleomorphs.</title>
        <authorList>
            <consortium name="DOE Joint Genome Institute"/>
            <person name="Curtis B.A."/>
            <person name="Tanifuji G."/>
            <person name="Burki F."/>
            <person name="Gruber A."/>
            <person name="Irimia M."/>
            <person name="Maruyama S."/>
            <person name="Arias M.C."/>
            <person name="Ball S.G."/>
            <person name="Gile G.H."/>
            <person name="Hirakawa Y."/>
            <person name="Hopkins J.F."/>
            <person name="Kuo A."/>
            <person name="Rensing S.A."/>
            <person name="Schmutz J."/>
            <person name="Symeonidi A."/>
            <person name="Elias M."/>
            <person name="Eveleigh R.J."/>
            <person name="Herman E.K."/>
            <person name="Klute M.J."/>
            <person name="Nakayama T."/>
            <person name="Obornik M."/>
            <person name="Reyes-Prieto A."/>
            <person name="Armbrust E.V."/>
            <person name="Aves S.J."/>
            <person name="Beiko R.G."/>
            <person name="Coutinho P."/>
            <person name="Dacks J.B."/>
            <person name="Durnford D.G."/>
            <person name="Fast N.M."/>
            <person name="Green B.R."/>
            <person name="Grisdale C.J."/>
            <person name="Hempel F."/>
            <person name="Henrissat B."/>
            <person name="Hoppner M.P."/>
            <person name="Ishida K."/>
            <person name="Kim E."/>
            <person name="Koreny L."/>
            <person name="Kroth P.G."/>
            <person name="Liu Y."/>
            <person name="Malik S.B."/>
            <person name="Maier U.G."/>
            <person name="McRose D."/>
            <person name="Mock T."/>
            <person name="Neilson J.A."/>
            <person name="Onodera N.T."/>
            <person name="Poole A.M."/>
            <person name="Pritham E.J."/>
            <person name="Richards T.A."/>
            <person name="Rocap G."/>
            <person name="Roy S.W."/>
            <person name="Sarai C."/>
            <person name="Schaack S."/>
            <person name="Shirato S."/>
            <person name="Slamovits C.H."/>
            <person name="Spencer D.F."/>
            <person name="Suzuki S."/>
            <person name="Worden A.Z."/>
            <person name="Zauner S."/>
            <person name="Barry K."/>
            <person name="Bell C."/>
            <person name="Bharti A.K."/>
            <person name="Crow J.A."/>
            <person name="Grimwood J."/>
            <person name="Kramer R."/>
            <person name="Lindquist E."/>
            <person name="Lucas S."/>
            <person name="Salamov A."/>
            <person name="McFadden G.I."/>
            <person name="Lane C.E."/>
            <person name="Keeling P.J."/>
            <person name="Gray M.W."/>
            <person name="Grigoriev I.V."/>
            <person name="Archibald J.M."/>
        </authorList>
    </citation>
    <scope>NUCLEOTIDE SEQUENCE</scope>
    <source>
        <strain evidence="1 3">CCMP2712</strain>
    </source>
</reference>